<sequence length="83" mass="9385">MKSPLASPKDDMRLNELLDSAMSLISALDLMEADCDLEDTCHSQELSQRREGVRRFLENGIWMLPPTLPGTNYPTINGMRIFS</sequence>
<dbReference type="Proteomes" id="UP000093748">
    <property type="component" value="Unassembled WGS sequence"/>
</dbReference>
<accession>A0A1A5IGT9</accession>
<protein>
    <submittedName>
        <fullName evidence="1">Uncharacterized protein</fullName>
    </submittedName>
</protein>
<evidence type="ECO:0000313" key="1">
    <source>
        <dbReference type="EMBL" id="OBP79239.1"/>
    </source>
</evidence>
<organism evidence="1 2">
    <name type="scientific">Rhizobium loti</name>
    <name type="common">Mesorhizobium loti</name>
    <dbReference type="NCBI Taxonomy" id="381"/>
    <lineage>
        <taxon>Bacteria</taxon>
        <taxon>Pseudomonadati</taxon>
        <taxon>Pseudomonadota</taxon>
        <taxon>Alphaproteobacteria</taxon>
        <taxon>Hyphomicrobiales</taxon>
        <taxon>Phyllobacteriaceae</taxon>
        <taxon>Mesorhizobium</taxon>
    </lineage>
</organism>
<reference evidence="2" key="1">
    <citation type="submission" date="2016-06" db="EMBL/GenBank/DDBJ databases">
        <title>NZP2037 Pacbio-Illumina hybrid assembly.</title>
        <authorList>
            <person name="Ramsay J.P."/>
        </authorList>
    </citation>
    <scope>NUCLEOTIDE SEQUENCE [LARGE SCALE GENOMIC DNA]</scope>
    <source>
        <strain evidence="2">R7ANS::ICEMlSym2042</strain>
    </source>
</reference>
<comment type="caution">
    <text evidence="1">The sequence shown here is derived from an EMBL/GenBank/DDBJ whole genome shotgun (WGS) entry which is preliminary data.</text>
</comment>
<evidence type="ECO:0000313" key="2">
    <source>
        <dbReference type="Proteomes" id="UP000093748"/>
    </source>
</evidence>
<proteinExistence type="predicted"/>
<dbReference type="AlphaFoldDB" id="A0A1A5IGT9"/>
<gene>
    <name evidence="1" type="ORF">BAE39_28695</name>
</gene>
<name>A0A1A5IGT9_RHILI</name>
<dbReference type="EMBL" id="LZTJ01000004">
    <property type="protein sequence ID" value="OBP79239.1"/>
    <property type="molecule type" value="Genomic_DNA"/>
</dbReference>